<gene>
    <name evidence="2" type="ORF">S100892_00595</name>
</gene>
<dbReference type="InterPro" id="IPR036676">
    <property type="entry name" value="PurM-like_C_sf"/>
</dbReference>
<dbReference type="GO" id="GO:0004642">
    <property type="term" value="F:phosphoribosylformylglycinamidine synthase activity"/>
    <property type="evidence" value="ECO:0007669"/>
    <property type="project" value="UniProtKB-EC"/>
</dbReference>
<protein>
    <submittedName>
        <fullName evidence="2">Phosphoribosylformylglycinamidine synthase</fullName>
        <ecNumber evidence="2">6.3.5.3</ecNumber>
    </submittedName>
</protein>
<dbReference type="Gene3D" id="3.90.650.10">
    <property type="entry name" value="PurM-like C-terminal domain"/>
    <property type="match status" value="1"/>
</dbReference>
<dbReference type="Pfam" id="PF02769">
    <property type="entry name" value="AIRS_C"/>
    <property type="match status" value="1"/>
</dbReference>
<evidence type="ECO:0000259" key="1">
    <source>
        <dbReference type="Pfam" id="PF02769"/>
    </source>
</evidence>
<dbReference type="EMBL" id="CP021474">
    <property type="protein sequence ID" value="ARW19190.1"/>
    <property type="molecule type" value="Genomic_DNA"/>
</dbReference>
<sequence length="116" mass="12523">MLTQLIHAELLNSAHDLAEGGLAVGLAECAFASELGCDVKTNLTATELFAENQARFIVTIAPDKQKIFEAQVANRATLIGQVGGKRIKIATMDDVIDVDLKNTKESWKGALAWQLN</sequence>
<evidence type="ECO:0000313" key="3">
    <source>
        <dbReference type="Proteomes" id="UP000196118"/>
    </source>
</evidence>
<name>A0A1Y0VLX2_PEDPE</name>
<dbReference type="SUPFAM" id="SSF56042">
    <property type="entry name" value="PurM C-terminal domain-like"/>
    <property type="match status" value="1"/>
</dbReference>
<dbReference type="PANTHER" id="PTHR43555">
    <property type="entry name" value="PHOSPHORIBOSYLFORMYLGLYCINAMIDINE SYNTHASE SUBUNIT PURL"/>
    <property type="match status" value="1"/>
</dbReference>
<keyword evidence="2" id="KW-0436">Ligase</keyword>
<dbReference type="InterPro" id="IPR010074">
    <property type="entry name" value="PRibForGlyAmidine_synth_PurL"/>
</dbReference>
<organism evidence="2 3">
    <name type="scientific">Pediococcus pentosaceus</name>
    <dbReference type="NCBI Taxonomy" id="1255"/>
    <lineage>
        <taxon>Bacteria</taxon>
        <taxon>Bacillati</taxon>
        <taxon>Bacillota</taxon>
        <taxon>Bacilli</taxon>
        <taxon>Lactobacillales</taxon>
        <taxon>Lactobacillaceae</taxon>
        <taxon>Pediococcus</taxon>
    </lineage>
</organism>
<reference evidence="2 3" key="1">
    <citation type="submission" date="2017-05" db="EMBL/GenBank/DDBJ databases">
        <title>Genome sequence of Pediococcus pentosaceus strain SRCM100892.</title>
        <authorList>
            <person name="Cho S.H."/>
        </authorList>
    </citation>
    <scope>NUCLEOTIDE SEQUENCE [LARGE SCALE GENOMIC DNA]</scope>
    <source>
        <strain evidence="2 3">SRCM100892</strain>
    </source>
</reference>
<dbReference type="GO" id="GO:0006189">
    <property type="term" value="P:'de novo' IMP biosynthetic process"/>
    <property type="evidence" value="ECO:0007669"/>
    <property type="project" value="InterPro"/>
</dbReference>
<dbReference type="PANTHER" id="PTHR43555:SF1">
    <property type="entry name" value="PHOSPHORIBOSYLFORMYLGLYCINAMIDINE SYNTHASE SUBUNIT PURL"/>
    <property type="match status" value="1"/>
</dbReference>
<dbReference type="AlphaFoldDB" id="A0A1Y0VLX2"/>
<feature type="domain" description="PurM-like C-terminal" evidence="1">
    <location>
        <begin position="5"/>
        <end position="86"/>
    </location>
</feature>
<proteinExistence type="predicted"/>
<dbReference type="EC" id="6.3.5.3" evidence="2"/>
<evidence type="ECO:0000313" key="2">
    <source>
        <dbReference type="EMBL" id="ARW19190.1"/>
    </source>
</evidence>
<dbReference type="Proteomes" id="UP000196118">
    <property type="component" value="Chromosome"/>
</dbReference>
<accession>A0A1Y0VLX2</accession>
<dbReference type="InterPro" id="IPR010918">
    <property type="entry name" value="PurM-like_C_dom"/>
</dbReference>